<dbReference type="Gene3D" id="3.30.200.20">
    <property type="entry name" value="Phosphorylase Kinase, domain 1"/>
    <property type="match status" value="1"/>
</dbReference>
<dbReference type="Pfam" id="PF00069">
    <property type="entry name" value="Pkinase"/>
    <property type="match status" value="1"/>
</dbReference>
<name>A0ABP9PBX6_9PSEU</name>
<evidence type="ECO:0000256" key="7">
    <source>
        <dbReference type="PROSITE-ProRule" id="PRU10141"/>
    </source>
</evidence>
<dbReference type="PROSITE" id="PS50011">
    <property type="entry name" value="PROTEIN_KINASE_DOM"/>
    <property type="match status" value="1"/>
</dbReference>
<feature type="binding site" evidence="7">
    <location>
        <position position="36"/>
    </location>
    <ligand>
        <name>ATP</name>
        <dbReference type="ChEBI" id="CHEBI:30616"/>
    </ligand>
</feature>
<keyword evidence="5" id="KW-0418">Kinase</keyword>
<dbReference type="CDD" id="cd14014">
    <property type="entry name" value="STKc_PknB_like"/>
    <property type="match status" value="1"/>
</dbReference>
<evidence type="ECO:0000256" key="5">
    <source>
        <dbReference type="ARBA" id="ARBA00022777"/>
    </source>
</evidence>
<evidence type="ECO:0000256" key="1">
    <source>
        <dbReference type="ARBA" id="ARBA00012513"/>
    </source>
</evidence>
<dbReference type="EC" id="2.7.11.1" evidence="1"/>
<dbReference type="InterPro" id="IPR000719">
    <property type="entry name" value="Prot_kinase_dom"/>
</dbReference>
<accession>A0ABP9PBX6</accession>
<protein>
    <recommendedName>
        <fullName evidence="1">non-specific serine/threonine protein kinase</fullName>
        <ecNumber evidence="1">2.7.11.1</ecNumber>
    </recommendedName>
</protein>
<evidence type="ECO:0000256" key="4">
    <source>
        <dbReference type="ARBA" id="ARBA00022741"/>
    </source>
</evidence>
<sequence>MLIGSRYRLAKRVGRGATADVWRAHDELLDRDVAIKLFRDHNPIDVEARLTALVRDPNVVAVHDLVPHRGSARLVMDYHPGVSLAELLRGRRRLPPPVVAALGLQLSAALEAVREAGVVHCDVKPANLMITDNGRPDPAGGVSLLRSVWIWHRCEVLGTDPVMEPECCDCGGLVTVTARTMPSRVDNQLSGVVGRSEAVAPEGRAA</sequence>
<keyword evidence="10" id="KW-1185">Reference proteome</keyword>
<evidence type="ECO:0000313" key="10">
    <source>
        <dbReference type="Proteomes" id="UP001500804"/>
    </source>
</evidence>
<dbReference type="InterPro" id="IPR011009">
    <property type="entry name" value="Kinase-like_dom_sf"/>
</dbReference>
<dbReference type="PROSITE" id="PS00107">
    <property type="entry name" value="PROTEIN_KINASE_ATP"/>
    <property type="match status" value="1"/>
</dbReference>
<evidence type="ECO:0000313" key="9">
    <source>
        <dbReference type="EMBL" id="GAA5141845.1"/>
    </source>
</evidence>
<reference evidence="10" key="1">
    <citation type="journal article" date="2019" name="Int. J. Syst. Evol. Microbiol.">
        <title>The Global Catalogue of Microorganisms (GCM) 10K type strain sequencing project: providing services to taxonomists for standard genome sequencing and annotation.</title>
        <authorList>
            <consortium name="The Broad Institute Genomics Platform"/>
            <consortium name="The Broad Institute Genome Sequencing Center for Infectious Disease"/>
            <person name="Wu L."/>
            <person name="Ma J."/>
        </authorList>
    </citation>
    <scope>NUCLEOTIDE SEQUENCE [LARGE SCALE GENOMIC DNA]</scope>
    <source>
        <strain evidence="10">JCM 18302</strain>
    </source>
</reference>
<organism evidence="9 10">
    <name type="scientific">Pseudonocardia adelaidensis</name>
    <dbReference type="NCBI Taxonomy" id="648754"/>
    <lineage>
        <taxon>Bacteria</taxon>
        <taxon>Bacillati</taxon>
        <taxon>Actinomycetota</taxon>
        <taxon>Actinomycetes</taxon>
        <taxon>Pseudonocardiales</taxon>
        <taxon>Pseudonocardiaceae</taxon>
        <taxon>Pseudonocardia</taxon>
    </lineage>
</organism>
<dbReference type="InterPro" id="IPR008271">
    <property type="entry name" value="Ser/Thr_kinase_AS"/>
</dbReference>
<keyword evidence="3" id="KW-0808">Transferase</keyword>
<dbReference type="PANTHER" id="PTHR43289">
    <property type="entry name" value="MITOGEN-ACTIVATED PROTEIN KINASE KINASE KINASE 20-RELATED"/>
    <property type="match status" value="1"/>
</dbReference>
<gene>
    <name evidence="9" type="ORF">GCM10023320_81400</name>
</gene>
<dbReference type="Proteomes" id="UP001500804">
    <property type="component" value="Unassembled WGS sequence"/>
</dbReference>
<evidence type="ECO:0000259" key="8">
    <source>
        <dbReference type="PROSITE" id="PS50011"/>
    </source>
</evidence>
<proteinExistence type="predicted"/>
<comment type="caution">
    <text evidence="9">The sequence shown here is derived from an EMBL/GenBank/DDBJ whole genome shotgun (WGS) entry which is preliminary data.</text>
</comment>
<dbReference type="Gene3D" id="1.10.510.10">
    <property type="entry name" value="Transferase(Phosphotransferase) domain 1"/>
    <property type="match status" value="1"/>
</dbReference>
<feature type="domain" description="Protein kinase" evidence="8">
    <location>
        <begin position="7"/>
        <end position="206"/>
    </location>
</feature>
<dbReference type="SUPFAM" id="SSF56112">
    <property type="entry name" value="Protein kinase-like (PK-like)"/>
    <property type="match status" value="1"/>
</dbReference>
<keyword evidence="2" id="KW-0723">Serine/threonine-protein kinase</keyword>
<evidence type="ECO:0000256" key="3">
    <source>
        <dbReference type="ARBA" id="ARBA00022679"/>
    </source>
</evidence>
<dbReference type="PROSITE" id="PS00108">
    <property type="entry name" value="PROTEIN_KINASE_ST"/>
    <property type="match status" value="1"/>
</dbReference>
<keyword evidence="6 7" id="KW-0067">ATP-binding</keyword>
<dbReference type="EMBL" id="BAABJO010000056">
    <property type="protein sequence ID" value="GAA5141845.1"/>
    <property type="molecule type" value="Genomic_DNA"/>
</dbReference>
<dbReference type="InterPro" id="IPR017441">
    <property type="entry name" value="Protein_kinase_ATP_BS"/>
</dbReference>
<evidence type="ECO:0000256" key="2">
    <source>
        <dbReference type="ARBA" id="ARBA00022527"/>
    </source>
</evidence>
<evidence type="ECO:0000256" key="6">
    <source>
        <dbReference type="ARBA" id="ARBA00022840"/>
    </source>
</evidence>
<dbReference type="SMART" id="SM00220">
    <property type="entry name" value="S_TKc"/>
    <property type="match status" value="1"/>
</dbReference>
<keyword evidence="4 7" id="KW-0547">Nucleotide-binding</keyword>
<dbReference type="PANTHER" id="PTHR43289:SF6">
    <property type="entry name" value="SERINE_THREONINE-PROTEIN KINASE NEKL-3"/>
    <property type="match status" value="1"/>
</dbReference>